<dbReference type="InterPro" id="IPR011146">
    <property type="entry name" value="HIT-like"/>
</dbReference>
<organism evidence="3 4">
    <name type="scientific">Streptomyces asoensis</name>
    <dbReference type="NCBI Taxonomy" id="249586"/>
    <lineage>
        <taxon>Bacteria</taxon>
        <taxon>Bacillati</taxon>
        <taxon>Actinomycetota</taxon>
        <taxon>Actinomycetes</taxon>
        <taxon>Kitasatosporales</taxon>
        <taxon>Streptomycetaceae</taxon>
        <taxon>Streptomyces</taxon>
    </lineage>
</organism>
<dbReference type="RefSeq" id="WP_189918920.1">
    <property type="nucleotide sequence ID" value="NZ_BMSI01000002.1"/>
</dbReference>
<dbReference type="InterPro" id="IPR001310">
    <property type="entry name" value="Histidine_triad_HIT"/>
</dbReference>
<evidence type="ECO:0000313" key="3">
    <source>
        <dbReference type="EMBL" id="GHI60517.1"/>
    </source>
</evidence>
<dbReference type="SUPFAM" id="SSF54197">
    <property type="entry name" value="HIT-like"/>
    <property type="match status" value="1"/>
</dbReference>
<name>A0ABQ3RXG6_9ACTN</name>
<proteinExistence type="predicted"/>
<dbReference type="Gene3D" id="3.30.428.10">
    <property type="entry name" value="HIT-like"/>
    <property type="match status" value="1"/>
</dbReference>
<reference evidence="4" key="1">
    <citation type="submission" date="2023-07" db="EMBL/GenBank/DDBJ databases">
        <title>Whole genome shotgun sequence of Streptomyces cacaoi subsp. asoensis NBRC 13813.</title>
        <authorList>
            <person name="Komaki H."/>
            <person name="Tamura T."/>
        </authorList>
    </citation>
    <scope>NUCLEOTIDE SEQUENCE [LARGE SCALE GENOMIC DNA]</scope>
    <source>
        <strain evidence="4">NBRC 13813</strain>
    </source>
</reference>
<dbReference type="GeneID" id="91470067"/>
<dbReference type="InterPro" id="IPR036265">
    <property type="entry name" value="HIT-like_sf"/>
</dbReference>
<accession>A0ABQ3RXG6</accession>
<evidence type="ECO:0000313" key="4">
    <source>
        <dbReference type="Proteomes" id="UP000649259"/>
    </source>
</evidence>
<dbReference type="EMBL" id="BNEB01000002">
    <property type="protein sequence ID" value="GHI60517.1"/>
    <property type="molecule type" value="Genomic_DNA"/>
</dbReference>
<feature type="compositionally biased region" description="Low complexity" evidence="1">
    <location>
        <begin position="157"/>
        <end position="167"/>
    </location>
</feature>
<dbReference type="Proteomes" id="UP000649259">
    <property type="component" value="Unassembled WGS sequence"/>
</dbReference>
<feature type="domain" description="HIT" evidence="2">
    <location>
        <begin position="21"/>
        <end position="108"/>
    </location>
</feature>
<dbReference type="PANTHER" id="PTHR46648">
    <property type="entry name" value="HIT FAMILY PROTEIN 1"/>
    <property type="match status" value="1"/>
</dbReference>
<gene>
    <name evidence="3" type="ORF">Saso_21670</name>
</gene>
<sequence length="191" mass="20270">MTTPDCYTCGREAEFADLPPRECVAYDEHWRVAHAVGTALPGWLVLLPRRHVTAVHDLTDAEAAALGTWQVELSRALRGVTGCAKTYVVQFAEAEGFSHVHFHIVARAADLPPEHRGPGVFALLRRPGSEQVTADEADRIARSLRARLHVPAAAAHGAGAVRGAAPGHHGDDIEGTGGGRRGAKGDGDLDV</sequence>
<protein>
    <recommendedName>
        <fullName evidence="2">HIT domain-containing protein</fullName>
    </recommendedName>
</protein>
<comment type="caution">
    <text evidence="3">The sequence shown here is derived from an EMBL/GenBank/DDBJ whole genome shotgun (WGS) entry which is preliminary data.</text>
</comment>
<dbReference type="Pfam" id="PF01230">
    <property type="entry name" value="HIT"/>
    <property type="match status" value="1"/>
</dbReference>
<feature type="region of interest" description="Disordered" evidence="1">
    <location>
        <begin position="157"/>
        <end position="191"/>
    </location>
</feature>
<evidence type="ECO:0000259" key="2">
    <source>
        <dbReference type="Pfam" id="PF01230"/>
    </source>
</evidence>
<dbReference type="PANTHER" id="PTHR46648:SF1">
    <property type="entry name" value="ADENOSINE 5'-MONOPHOSPHORAMIDASE HNT1"/>
    <property type="match status" value="1"/>
</dbReference>
<evidence type="ECO:0000256" key="1">
    <source>
        <dbReference type="SAM" id="MobiDB-lite"/>
    </source>
</evidence>
<keyword evidence="4" id="KW-1185">Reference proteome</keyword>